<feature type="transmembrane region" description="Helical" evidence="6">
    <location>
        <begin position="131"/>
        <end position="150"/>
    </location>
</feature>
<comment type="caution">
    <text evidence="7">The sequence shown here is derived from an EMBL/GenBank/DDBJ whole genome shotgun (WGS) entry which is preliminary data.</text>
</comment>
<protein>
    <submittedName>
        <fullName evidence="7">Uncharacterized protein</fullName>
    </submittedName>
</protein>
<evidence type="ECO:0000313" key="8">
    <source>
        <dbReference type="Proteomes" id="UP000637578"/>
    </source>
</evidence>
<sequence length="352" mass="35824">MRSRGVRIAGAVASLVIGAVLIAVALPKVAGVDWGAIGTQFGALDAPTVLWLVVLWLAGLWAYTYVLTGSLPGLTNAQALTLNATGSAVSNVLPFGGAAGVALTFAMAGSWGHARRAVAVSTLVTGVWNTLARMALPALGLLALVAAGRVPDERMTVAAEVAAVSLAAVLALTVAVLAWGGAAPAIGRAVDAVVRVLPGRWRPRPGRAGEALRSLRAGTVDIVRRGWRKMTIGMVAYLGLQGVLFAACLSATGAHVGFGEMVAAFALGRLLTTAVVTPSGVGVSENGTVALLVALGCPAAPVAAAVLLFAFFTYAIEIPLGGLGWLAWVSVRRWRVAPARPHSVPQKVEAAS</sequence>
<evidence type="ECO:0000256" key="2">
    <source>
        <dbReference type="ARBA" id="ARBA00022475"/>
    </source>
</evidence>
<keyword evidence="8" id="KW-1185">Reference proteome</keyword>
<evidence type="ECO:0000256" key="6">
    <source>
        <dbReference type="SAM" id="Phobius"/>
    </source>
</evidence>
<feature type="transmembrane region" description="Helical" evidence="6">
    <location>
        <begin position="49"/>
        <end position="67"/>
    </location>
</feature>
<feature type="transmembrane region" description="Helical" evidence="6">
    <location>
        <begin position="230"/>
        <end position="249"/>
    </location>
</feature>
<keyword evidence="2" id="KW-1003">Cell membrane</keyword>
<dbReference type="InterPro" id="IPR022791">
    <property type="entry name" value="L-PG_synthase/AglD"/>
</dbReference>
<evidence type="ECO:0000256" key="5">
    <source>
        <dbReference type="ARBA" id="ARBA00023136"/>
    </source>
</evidence>
<evidence type="ECO:0000256" key="1">
    <source>
        <dbReference type="ARBA" id="ARBA00004651"/>
    </source>
</evidence>
<feature type="transmembrane region" description="Helical" evidence="6">
    <location>
        <begin position="289"/>
        <end position="316"/>
    </location>
</feature>
<accession>A0A8J3C9P4</accession>
<comment type="subcellular location">
    <subcellularLocation>
        <location evidence="1">Cell membrane</location>
        <topology evidence="1">Multi-pass membrane protein</topology>
    </subcellularLocation>
</comment>
<dbReference type="Pfam" id="PF03706">
    <property type="entry name" value="LPG_synthase_TM"/>
    <property type="match status" value="1"/>
</dbReference>
<keyword evidence="3 6" id="KW-0812">Transmembrane</keyword>
<dbReference type="GO" id="GO:0005886">
    <property type="term" value="C:plasma membrane"/>
    <property type="evidence" value="ECO:0007669"/>
    <property type="project" value="UniProtKB-SubCell"/>
</dbReference>
<reference evidence="7" key="2">
    <citation type="submission" date="2020-09" db="EMBL/GenBank/DDBJ databases">
        <authorList>
            <person name="Sun Q."/>
            <person name="Zhou Y."/>
        </authorList>
    </citation>
    <scope>NUCLEOTIDE SEQUENCE</scope>
    <source>
        <strain evidence="7">CGMCC 4.5737</strain>
    </source>
</reference>
<proteinExistence type="predicted"/>
<evidence type="ECO:0000256" key="4">
    <source>
        <dbReference type="ARBA" id="ARBA00022989"/>
    </source>
</evidence>
<feature type="transmembrane region" description="Helical" evidence="6">
    <location>
        <begin position="88"/>
        <end position="111"/>
    </location>
</feature>
<evidence type="ECO:0000313" key="7">
    <source>
        <dbReference type="EMBL" id="GGM46621.1"/>
    </source>
</evidence>
<evidence type="ECO:0000256" key="3">
    <source>
        <dbReference type="ARBA" id="ARBA00022692"/>
    </source>
</evidence>
<organism evidence="7 8">
    <name type="scientific">Longimycelium tulufanense</name>
    <dbReference type="NCBI Taxonomy" id="907463"/>
    <lineage>
        <taxon>Bacteria</taxon>
        <taxon>Bacillati</taxon>
        <taxon>Actinomycetota</taxon>
        <taxon>Actinomycetes</taxon>
        <taxon>Pseudonocardiales</taxon>
        <taxon>Pseudonocardiaceae</taxon>
        <taxon>Longimycelium</taxon>
    </lineage>
</organism>
<name>A0A8J3C9P4_9PSEU</name>
<keyword evidence="4 6" id="KW-1133">Transmembrane helix</keyword>
<keyword evidence="5 6" id="KW-0472">Membrane</keyword>
<reference evidence="7" key="1">
    <citation type="journal article" date="2014" name="Int. J. Syst. Evol. Microbiol.">
        <title>Complete genome sequence of Corynebacterium casei LMG S-19264T (=DSM 44701T), isolated from a smear-ripened cheese.</title>
        <authorList>
            <consortium name="US DOE Joint Genome Institute (JGI-PGF)"/>
            <person name="Walter F."/>
            <person name="Albersmeier A."/>
            <person name="Kalinowski J."/>
            <person name="Ruckert C."/>
        </authorList>
    </citation>
    <scope>NUCLEOTIDE SEQUENCE</scope>
    <source>
        <strain evidence="7">CGMCC 4.5737</strain>
    </source>
</reference>
<gene>
    <name evidence="7" type="ORF">GCM10012275_17100</name>
</gene>
<dbReference type="Proteomes" id="UP000637578">
    <property type="component" value="Unassembled WGS sequence"/>
</dbReference>
<dbReference type="PANTHER" id="PTHR39087">
    <property type="entry name" value="UPF0104 MEMBRANE PROTEIN MJ1595"/>
    <property type="match status" value="1"/>
</dbReference>
<dbReference type="PANTHER" id="PTHR39087:SF2">
    <property type="entry name" value="UPF0104 MEMBRANE PROTEIN MJ1595"/>
    <property type="match status" value="1"/>
</dbReference>
<dbReference type="EMBL" id="BMMK01000005">
    <property type="protein sequence ID" value="GGM46621.1"/>
    <property type="molecule type" value="Genomic_DNA"/>
</dbReference>
<dbReference type="AlphaFoldDB" id="A0A8J3C9P4"/>
<feature type="transmembrane region" description="Helical" evidence="6">
    <location>
        <begin position="157"/>
        <end position="179"/>
    </location>
</feature>